<reference evidence="3" key="1">
    <citation type="submission" date="2014-11" db="EMBL/GenBank/DDBJ databases">
        <title>Genome sequencing of Roseivirga sp. D-25.</title>
        <authorList>
            <person name="Selvaratnam C."/>
            <person name="Thevarajoo S."/>
            <person name="Goh K.M."/>
            <person name="Eee R."/>
            <person name="Chan K.-G."/>
            <person name="Chong C.S."/>
        </authorList>
    </citation>
    <scope>NUCLEOTIDE SEQUENCE [LARGE SCALE GENOMIC DNA]</scope>
    <source>
        <strain evidence="3">D-25</strain>
    </source>
</reference>
<proteinExistence type="predicted"/>
<evidence type="ECO:0000313" key="3">
    <source>
        <dbReference type="Proteomes" id="UP000036908"/>
    </source>
</evidence>
<dbReference type="OrthoDB" id="5951444at2"/>
<accession>A0A0L8AL08</accession>
<feature type="domain" description="YdhG-like" evidence="1">
    <location>
        <begin position="35"/>
        <end position="130"/>
    </location>
</feature>
<keyword evidence="3" id="KW-1185">Reference proteome</keyword>
<dbReference type="AlphaFoldDB" id="A0A0L8AL08"/>
<sequence>MTKAQNKTTETNASVCDFLNSIAEEKKKNDCVLINTLMEEITGEAPKMWGPSIVGFGTYHYKYDSGREGDFLKIGFSPRVQNLTLYIMPGFEKYEDYMARLGKYKTGKSCLYIKKIEDVDIEILKLLIKDSYEYMTNKYG</sequence>
<dbReference type="SUPFAM" id="SSF159888">
    <property type="entry name" value="YdhG-like"/>
    <property type="match status" value="1"/>
</dbReference>
<name>A0A0L8AL08_9BACT</name>
<protein>
    <recommendedName>
        <fullName evidence="1">YdhG-like domain-containing protein</fullName>
    </recommendedName>
</protein>
<dbReference type="Pfam" id="PF08818">
    <property type="entry name" value="DUF1801"/>
    <property type="match status" value="1"/>
</dbReference>
<comment type="caution">
    <text evidence="2">The sequence shown here is derived from an EMBL/GenBank/DDBJ whole genome shotgun (WGS) entry which is preliminary data.</text>
</comment>
<dbReference type="RefSeq" id="WP_053223059.1">
    <property type="nucleotide sequence ID" value="NZ_JSVA01000008.1"/>
</dbReference>
<dbReference type="Proteomes" id="UP000036908">
    <property type="component" value="Unassembled WGS sequence"/>
</dbReference>
<dbReference type="PATRIC" id="fig|1566026.4.peg.3299"/>
<evidence type="ECO:0000259" key="1">
    <source>
        <dbReference type="Pfam" id="PF08818"/>
    </source>
</evidence>
<gene>
    <name evidence="2" type="ORF">OB69_07340</name>
</gene>
<dbReference type="EMBL" id="JSVA01000008">
    <property type="protein sequence ID" value="KOF03133.1"/>
    <property type="molecule type" value="Genomic_DNA"/>
</dbReference>
<evidence type="ECO:0000313" key="2">
    <source>
        <dbReference type="EMBL" id="KOF03133.1"/>
    </source>
</evidence>
<organism evidence="2 3">
    <name type="scientific">Roseivirga seohaensis subsp. aquiponti</name>
    <dbReference type="NCBI Taxonomy" id="1566026"/>
    <lineage>
        <taxon>Bacteria</taxon>
        <taxon>Pseudomonadati</taxon>
        <taxon>Bacteroidota</taxon>
        <taxon>Cytophagia</taxon>
        <taxon>Cytophagales</taxon>
        <taxon>Roseivirgaceae</taxon>
        <taxon>Roseivirga</taxon>
    </lineage>
</organism>
<dbReference type="InterPro" id="IPR014922">
    <property type="entry name" value="YdhG-like"/>
</dbReference>